<keyword evidence="1" id="KW-1185">Reference proteome</keyword>
<proteinExistence type="predicted"/>
<accession>A0A1I8ASV9</accession>
<protein>
    <submittedName>
        <fullName evidence="2">Sialidase domain-containing protein</fullName>
    </submittedName>
</protein>
<evidence type="ECO:0000313" key="1">
    <source>
        <dbReference type="Proteomes" id="UP000095287"/>
    </source>
</evidence>
<sequence>MLYRPARAASALLVNGWSLQTGKKLMEIPCPWKLENVKTDIPVALYADNWVGRHNAVVLAWRNELRTFELPLYP</sequence>
<name>A0A1I8ASV9_9BILA</name>
<organism evidence="1 2">
    <name type="scientific">Steinernema glaseri</name>
    <dbReference type="NCBI Taxonomy" id="37863"/>
    <lineage>
        <taxon>Eukaryota</taxon>
        <taxon>Metazoa</taxon>
        <taxon>Ecdysozoa</taxon>
        <taxon>Nematoda</taxon>
        <taxon>Chromadorea</taxon>
        <taxon>Rhabditida</taxon>
        <taxon>Tylenchina</taxon>
        <taxon>Panagrolaimomorpha</taxon>
        <taxon>Strongyloidoidea</taxon>
        <taxon>Steinernematidae</taxon>
        <taxon>Steinernema</taxon>
    </lineage>
</organism>
<dbReference type="Proteomes" id="UP000095287">
    <property type="component" value="Unplaced"/>
</dbReference>
<dbReference type="WBParaSite" id="L893_g8717.t1">
    <property type="protein sequence ID" value="L893_g8717.t1"/>
    <property type="gene ID" value="L893_g8717"/>
</dbReference>
<evidence type="ECO:0000313" key="2">
    <source>
        <dbReference type="WBParaSite" id="L893_g8717.t1"/>
    </source>
</evidence>
<reference evidence="2" key="1">
    <citation type="submission" date="2016-11" db="UniProtKB">
        <authorList>
            <consortium name="WormBaseParasite"/>
        </authorList>
    </citation>
    <scope>IDENTIFICATION</scope>
</reference>
<dbReference type="AlphaFoldDB" id="A0A1I8ASV9"/>